<gene>
    <name evidence="5" type="ORF">NM203_24195</name>
</gene>
<feature type="domain" description="Phosphotyrosine protein phosphatase I" evidence="4">
    <location>
        <begin position="1"/>
        <end position="168"/>
    </location>
</feature>
<dbReference type="SMART" id="SM00226">
    <property type="entry name" value="LMWPc"/>
    <property type="match status" value="1"/>
</dbReference>
<name>A0ABT1M839_9MYCO</name>
<dbReference type="InterPro" id="IPR050438">
    <property type="entry name" value="LMW_PTPase"/>
</dbReference>
<reference evidence="5 6" key="1">
    <citation type="submission" date="2022-06" db="EMBL/GenBank/DDBJ databases">
        <title>Mycolicibacterium sp. CAU 1645 isolated from seawater.</title>
        <authorList>
            <person name="Kim W."/>
        </authorList>
    </citation>
    <scope>NUCLEOTIDE SEQUENCE [LARGE SCALE GENOMIC DNA]</scope>
    <source>
        <strain evidence="5 6">CAU 1645</strain>
    </source>
</reference>
<evidence type="ECO:0000313" key="5">
    <source>
        <dbReference type="EMBL" id="MCP9275293.1"/>
    </source>
</evidence>
<dbReference type="PANTHER" id="PTHR11717:SF31">
    <property type="entry name" value="LOW MOLECULAR WEIGHT PROTEIN-TYROSINE-PHOSPHATASE ETP-RELATED"/>
    <property type="match status" value="1"/>
</dbReference>
<dbReference type="SUPFAM" id="SSF52788">
    <property type="entry name" value="Phosphotyrosine protein phosphatases I"/>
    <property type="match status" value="1"/>
</dbReference>
<comment type="caution">
    <text evidence="5">The sequence shown here is derived from an EMBL/GenBank/DDBJ whole genome shotgun (WGS) entry which is preliminary data.</text>
</comment>
<proteinExistence type="inferred from homology"/>
<dbReference type="InterPro" id="IPR036196">
    <property type="entry name" value="Ptyr_pPase_sf"/>
</dbReference>
<evidence type="ECO:0000256" key="3">
    <source>
        <dbReference type="ARBA" id="ARBA00022912"/>
    </source>
</evidence>
<accession>A0ABT1M839</accession>
<dbReference type="Gene3D" id="3.40.50.2300">
    <property type="match status" value="1"/>
</dbReference>
<keyword evidence="3" id="KW-0904">Protein phosphatase</keyword>
<keyword evidence="6" id="KW-1185">Reference proteome</keyword>
<evidence type="ECO:0000256" key="2">
    <source>
        <dbReference type="ARBA" id="ARBA00022801"/>
    </source>
</evidence>
<comment type="similarity">
    <text evidence="1">Belongs to the low molecular weight phosphotyrosine protein phosphatase family.</text>
</comment>
<evidence type="ECO:0000259" key="4">
    <source>
        <dbReference type="SMART" id="SM00226"/>
    </source>
</evidence>
<dbReference type="PANTHER" id="PTHR11717">
    <property type="entry name" value="LOW MOLECULAR WEIGHT PROTEIN TYROSINE PHOSPHATASE"/>
    <property type="match status" value="1"/>
</dbReference>
<organism evidence="5 6">
    <name type="scientific">Mycolicibacterium arenosum</name>
    <dbReference type="NCBI Taxonomy" id="2952157"/>
    <lineage>
        <taxon>Bacteria</taxon>
        <taxon>Bacillati</taxon>
        <taxon>Actinomycetota</taxon>
        <taxon>Actinomycetes</taxon>
        <taxon>Mycobacteriales</taxon>
        <taxon>Mycobacteriaceae</taxon>
        <taxon>Mycolicibacterium</taxon>
    </lineage>
</organism>
<evidence type="ECO:0000256" key="1">
    <source>
        <dbReference type="ARBA" id="ARBA00011063"/>
    </source>
</evidence>
<sequence>MHVLFVCTGNICRSPLAERLAVAYSARSPIPNFTVSSAGTRAMIGHPIHHEAAVVLEALGGHPSNFAARQLNSRIASAADLILTMTMAQRGAALQLAPHQLHRTFTLSEAAELASDVNVRNLSDLAAHRPQVADHELSDVPDPIGQNSEFFATVGVQISNLLPPVLELCRRASAPATD</sequence>
<keyword evidence="2" id="KW-0378">Hydrolase</keyword>
<evidence type="ECO:0000313" key="6">
    <source>
        <dbReference type="Proteomes" id="UP001651690"/>
    </source>
</evidence>
<protein>
    <submittedName>
        <fullName evidence="5">Low molecular weight phosphatase family protein</fullName>
    </submittedName>
</protein>
<dbReference type="Proteomes" id="UP001651690">
    <property type="component" value="Unassembled WGS sequence"/>
</dbReference>
<dbReference type="InterPro" id="IPR017867">
    <property type="entry name" value="Tyr_phospatase_low_mol_wt"/>
</dbReference>
<dbReference type="Pfam" id="PF01451">
    <property type="entry name" value="LMWPc"/>
    <property type="match status" value="1"/>
</dbReference>
<dbReference type="PRINTS" id="PR00719">
    <property type="entry name" value="LMWPTPASE"/>
</dbReference>
<dbReference type="InterPro" id="IPR023485">
    <property type="entry name" value="Ptyr_pPase"/>
</dbReference>
<dbReference type="EMBL" id="JANDBD010000011">
    <property type="protein sequence ID" value="MCP9275293.1"/>
    <property type="molecule type" value="Genomic_DNA"/>
</dbReference>